<evidence type="ECO:0000256" key="3">
    <source>
        <dbReference type="ARBA" id="ARBA00022475"/>
    </source>
</evidence>
<protein>
    <submittedName>
        <fullName evidence="9">MFS transporter</fullName>
    </submittedName>
</protein>
<dbReference type="Pfam" id="PF05977">
    <property type="entry name" value="MFS_3"/>
    <property type="match status" value="1"/>
</dbReference>
<name>A0ABQ4BCM0_9ACTN</name>
<keyword evidence="5 7" id="KW-1133">Transmembrane helix</keyword>
<evidence type="ECO:0000256" key="7">
    <source>
        <dbReference type="SAM" id="Phobius"/>
    </source>
</evidence>
<feature type="transmembrane region" description="Helical" evidence="7">
    <location>
        <begin position="370"/>
        <end position="389"/>
    </location>
</feature>
<dbReference type="CDD" id="cd06173">
    <property type="entry name" value="MFS_MefA_like"/>
    <property type="match status" value="1"/>
</dbReference>
<dbReference type="PROSITE" id="PS50850">
    <property type="entry name" value="MFS"/>
    <property type="match status" value="1"/>
</dbReference>
<evidence type="ECO:0000313" key="9">
    <source>
        <dbReference type="EMBL" id="GIE68418.1"/>
    </source>
</evidence>
<feature type="transmembrane region" description="Helical" evidence="7">
    <location>
        <begin position="248"/>
        <end position="270"/>
    </location>
</feature>
<comment type="subcellular location">
    <subcellularLocation>
        <location evidence="1">Cell membrane</location>
        <topology evidence="1">Multi-pass membrane protein</topology>
    </subcellularLocation>
</comment>
<dbReference type="InterPro" id="IPR036259">
    <property type="entry name" value="MFS_trans_sf"/>
</dbReference>
<reference evidence="9 10" key="1">
    <citation type="submission" date="2021-01" db="EMBL/GenBank/DDBJ databases">
        <title>Whole genome shotgun sequence of Actinoplanes palleronii NBRC 14916.</title>
        <authorList>
            <person name="Komaki H."/>
            <person name="Tamura T."/>
        </authorList>
    </citation>
    <scope>NUCLEOTIDE SEQUENCE [LARGE SCALE GENOMIC DNA]</scope>
    <source>
        <strain evidence="9 10">NBRC 14916</strain>
    </source>
</reference>
<evidence type="ECO:0000259" key="8">
    <source>
        <dbReference type="PROSITE" id="PS50850"/>
    </source>
</evidence>
<dbReference type="InterPro" id="IPR020846">
    <property type="entry name" value="MFS_dom"/>
</dbReference>
<keyword evidence="4 7" id="KW-0812">Transmembrane</keyword>
<dbReference type="PANTHER" id="PTHR23513">
    <property type="entry name" value="INTEGRAL MEMBRANE EFFLUX PROTEIN-RELATED"/>
    <property type="match status" value="1"/>
</dbReference>
<feature type="transmembrane region" description="Helical" evidence="7">
    <location>
        <begin position="307"/>
        <end position="329"/>
    </location>
</feature>
<dbReference type="RefSeq" id="WP_203826744.1">
    <property type="nucleotide sequence ID" value="NZ_BAAATY010000012.1"/>
</dbReference>
<evidence type="ECO:0000256" key="1">
    <source>
        <dbReference type="ARBA" id="ARBA00004651"/>
    </source>
</evidence>
<comment type="caution">
    <text evidence="9">The sequence shown here is derived from an EMBL/GenBank/DDBJ whole genome shotgun (WGS) entry which is preliminary data.</text>
</comment>
<dbReference type="Proteomes" id="UP000624709">
    <property type="component" value="Unassembled WGS sequence"/>
</dbReference>
<feature type="transmembrane region" description="Helical" evidence="7">
    <location>
        <begin position="341"/>
        <end position="364"/>
    </location>
</feature>
<feature type="transmembrane region" description="Helical" evidence="7">
    <location>
        <begin position="75"/>
        <end position="95"/>
    </location>
</feature>
<evidence type="ECO:0000313" key="10">
    <source>
        <dbReference type="Proteomes" id="UP000624709"/>
    </source>
</evidence>
<dbReference type="PANTHER" id="PTHR23513:SF6">
    <property type="entry name" value="MAJOR FACILITATOR SUPERFAMILY ASSOCIATED DOMAIN-CONTAINING PROTEIN"/>
    <property type="match status" value="1"/>
</dbReference>
<dbReference type="InterPro" id="IPR010290">
    <property type="entry name" value="TM_effector"/>
</dbReference>
<dbReference type="SUPFAM" id="SSF103473">
    <property type="entry name" value="MFS general substrate transporter"/>
    <property type="match status" value="1"/>
</dbReference>
<gene>
    <name evidence="9" type="ORF">Apa02nite_045260</name>
</gene>
<organism evidence="9 10">
    <name type="scientific">Actinoplanes palleronii</name>
    <dbReference type="NCBI Taxonomy" id="113570"/>
    <lineage>
        <taxon>Bacteria</taxon>
        <taxon>Bacillati</taxon>
        <taxon>Actinomycetota</taxon>
        <taxon>Actinomycetes</taxon>
        <taxon>Micromonosporales</taxon>
        <taxon>Micromonosporaceae</taxon>
        <taxon>Actinoplanes</taxon>
    </lineage>
</organism>
<proteinExistence type="predicted"/>
<feature type="domain" description="Major facilitator superfamily (MFS) profile" evidence="8">
    <location>
        <begin position="9"/>
        <end position="395"/>
    </location>
</feature>
<keyword evidence="6 7" id="KW-0472">Membrane</keyword>
<evidence type="ECO:0000256" key="2">
    <source>
        <dbReference type="ARBA" id="ARBA00022448"/>
    </source>
</evidence>
<feature type="transmembrane region" description="Helical" evidence="7">
    <location>
        <begin position="220"/>
        <end position="242"/>
    </location>
</feature>
<sequence length="410" mass="42778">MTALWRNRDFTALWAGQVVSQLGASITATATPLLVLATTGSPRDAGLVGAARMLPYLVANLPAGPLVDRWSRHRILLLAPVLAGLTMLTVPVAIWSGRLGVTHLCAVAFVQGICFVFVGLAERAALPRVVPAAQLPAAIAQNEARGRGAGLAGRPLGGLLFGAGQAWPFLVDGITYLVAAAAMLWVRRDLNSAAPPPEEPLRRSIAAGFRWVWRQPLIRAAILLVAASNLVFQALILVLVVLAQRGGAGPATIGVMLGIYGGGGLLGAIAATRLHRHFSPRAVIIGVNWVWVALLPLFAVAGAPWQLGLIGAATAFVGPMWNVVIGTYTTTLVPNELLGRVNSVSMTLSWGVLPIGSLAAGYLLDRAGPTGAVWALSGFMLLTAVLATVSRAVRHAPPLVSARTPADAER</sequence>
<accession>A0ABQ4BCM0</accession>
<feature type="transmembrane region" description="Helical" evidence="7">
    <location>
        <begin position="282"/>
        <end position="301"/>
    </location>
</feature>
<dbReference type="EMBL" id="BOMS01000060">
    <property type="protein sequence ID" value="GIE68418.1"/>
    <property type="molecule type" value="Genomic_DNA"/>
</dbReference>
<evidence type="ECO:0000256" key="6">
    <source>
        <dbReference type="ARBA" id="ARBA00023136"/>
    </source>
</evidence>
<evidence type="ECO:0000256" key="4">
    <source>
        <dbReference type="ARBA" id="ARBA00022692"/>
    </source>
</evidence>
<keyword evidence="2" id="KW-0813">Transport</keyword>
<keyword evidence="3" id="KW-1003">Cell membrane</keyword>
<evidence type="ECO:0000256" key="5">
    <source>
        <dbReference type="ARBA" id="ARBA00022989"/>
    </source>
</evidence>
<keyword evidence="10" id="KW-1185">Reference proteome</keyword>
<dbReference type="Gene3D" id="1.20.1250.20">
    <property type="entry name" value="MFS general substrate transporter like domains"/>
    <property type="match status" value="1"/>
</dbReference>
<feature type="transmembrane region" description="Helical" evidence="7">
    <location>
        <begin position="101"/>
        <end position="121"/>
    </location>
</feature>